<name>A0ABX9N906_9MICO</name>
<comment type="caution">
    <text evidence="2">The sequence shown here is derived from an EMBL/GenBank/DDBJ whole genome shotgun (WGS) entry which is preliminary data.</text>
</comment>
<keyword evidence="1" id="KW-0732">Signal</keyword>
<evidence type="ECO:0000313" key="2">
    <source>
        <dbReference type="EMBL" id="RII94469.1"/>
    </source>
</evidence>
<proteinExistence type="predicted"/>
<feature type="signal peptide" evidence="1">
    <location>
        <begin position="1"/>
        <end position="27"/>
    </location>
</feature>
<accession>A0ABX9N906</accession>
<dbReference type="Proteomes" id="UP000265355">
    <property type="component" value="Unassembled WGS sequence"/>
</dbReference>
<sequence length="257" mass="27753">MNRSTPALVIAGALVLGSALVATPAQATPGDGTVYSVPFDQTLFRDVEGADGFEVEYVTYDEWAAAGFPRPVAAEVDYHKYTWSPAVYADVVLEGAATTLRLTYDQYASVGSPKPSDDTLTAEAAVIKYAYSDELYLVEGTYLEEDPGLHKLTYREWAHLGSPAVDQVSDSVFSKLAWFPAIVGPTPQTGEVAALTLDEWDYFARPTPQIVKSFDGDRFCKAAGSADIRYVGIAAPKGAKLSYAQWREAGFPAPARC</sequence>
<keyword evidence="3" id="KW-1185">Reference proteome</keyword>
<protein>
    <recommendedName>
        <fullName evidence="4">Secreted protein</fullName>
    </recommendedName>
</protein>
<dbReference type="EMBL" id="QWEE01000008">
    <property type="protein sequence ID" value="RII94469.1"/>
    <property type="molecule type" value="Genomic_DNA"/>
</dbReference>
<dbReference type="RefSeq" id="WP_104236783.1">
    <property type="nucleotide sequence ID" value="NZ_CP040792.1"/>
</dbReference>
<feature type="chain" id="PRO_5045973869" description="Secreted protein" evidence="1">
    <location>
        <begin position="28"/>
        <end position="257"/>
    </location>
</feature>
<evidence type="ECO:0008006" key="4">
    <source>
        <dbReference type="Google" id="ProtNLM"/>
    </source>
</evidence>
<evidence type="ECO:0000313" key="3">
    <source>
        <dbReference type="Proteomes" id="UP000265355"/>
    </source>
</evidence>
<evidence type="ECO:0000256" key="1">
    <source>
        <dbReference type="SAM" id="SignalP"/>
    </source>
</evidence>
<organism evidence="2 3">
    <name type="scientific">Clavibacter californiensis</name>
    <dbReference type="NCBI Taxonomy" id="1401995"/>
    <lineage>
        <taxon>Bacteria</taxon>
        <taxon>Bacillati</taxon>
        <taxon>Actinomycetota</taxon>
        <taxon>Actinomycetes</taxon>
        <taxon>Micrococcales</taxon>
        <taxon>Microbacteriaceae</taxon>
        <taxon>Clavibacter</taxon>
    </lineage>
</organism>
<gene>
    <name evidence="2" type="ORF">DZF98_01445</name>
</gene>
<reference evidence="2 3" key="1">
    <citation type="submission" date="2018-08" db="EMBL/GenBank/DDBJ databases">
        <title>Genome Sequence of Clavibacter michiganensis Subspecies type strains, and the Atypical Peach-Colored Strains Isolated from Tomato.</title>
        <authorList>
            <person name="Osdaghi E."/>
            <person name="Portier P."/>
            <person name="Briand M."/>
            <person name="Jacques M.-A."/>
        </authorList>
    </citation>
    <scope>NUCLEOTIDE SEQUENCE [LARGE SCALE GENOMIC DNA]</scope>
    <source>
        <strain evidence="2 3">CFBP 8216</strain>
    </source>
</reference>